<dbReference type="RefSeq" id="WP_094787992.1">
    <property type="nucleotide sequence ID" value="NZ_NDXW01000001.1"/>
</dbReference>
<evidence type="ECO:0000313" key="4">
    <source>
        <dbReference type="Proteomes" id="UP000257039"/>
    </source>
</evidence>
<dbReference type="PANTHER" id="PTHR44068:SF1">
    <property type="entry name" value="HYPOTHETICAL LOC100005854"/>
    <property type="match status" value="1"/>
</dbReference>
<dbReference type="EMBL" id="NDXW01000001">
    <property type="protein sequence ID" value="RDH44945.1"/>
    <property type="molecule type" value="Genomic_DNA"/>
</dbReference>
<keyword evidence="1 3" id="KW-0808">Transferase</keyword>
<comment type="caution">
    <text evidence="3">The sequence shown here is derived from an EMBL/GenBank/DDBJ whole genome shotgun (WGS) entry which is preliminary data.</text>
</comment>
<gene>
    <name evidence="3" type="ORF">B9G39_16725</name>
</gene>
<feature type="domain" description="Methyltransferase" evidence="2">
    <location>
        <begin position="43"/>
        <end position="152"/>
    </location>
</feature>
<evidence type="ECO:0000256" key="1">
    <source>
        <dbReference type="ARBA" id="ARBA00022679"/>
    </source>
</evidence>
<keyword evidence="3" id="KW-0489">Methyltransferase</keyword>
<evidence type="ECO:0000259" key="2">
    <source>
        <dbReference type="Pfam" id="PF13847"/>
    </source>
</evidence>
<dbReference type="PANTHER" id="PTHR44068">
    <property type="entry name" value="ZGC:194242"/>
    <property type="match status" value="1"/>
</dbReference>
<organism evidence="3 4">
    <name type="scientific">Zooshikella ganghwensis</name>
    <dbReference type="NCBI Taxonomy" id="202772"/>
    <lineage>
        <taxon>Bacteria</taxon>
        <taxon>Pseudomonadati</taxon>
        <taxon>Pseudomonadota</taxon>
        <taxon>Gammaproteobacteria</taxon>
        <taxon>Oceanospirillales</taxon>
        <taxon>Zooshikellaceae</taxon>
        <taxon>Zooshikella</taxon>
    </lineage>
</organism>
<keyword evidence="4" id="KW-1185">Reference proteome</keyword>
<dbReference type="GO" id="GO:0016126">
    <property type="term" value="P:sterol biosynthetic process"/>
    <property type="evidence" value="ECO:0007669"/>
    <property type="project" value="TreeGrafter"/>
</dbReference>
<dbReference type="SUPFAM" id="SSF53335">
    <property type="entry name" value="S-adenosyl-L-methionine-dependent methyltransferases"/>
    <property type="match status" value="1"/>
</dbReference>
<dbReference type="InterPro" id="IPR050447">
    <property type="entry name" value="Erg6_SMT_methyltransf"/>
</dbReference>
<dbReference type="Pfam" id="PF13847">
    <property type="entry name" value="Methyltransf_31"/>
    <property type="match status" value="1"/>
</dbReference>
<protein>
    <submittedName>
        <fullName evidence="3">Class I SAM-dependent methyltransferase</fullName>
    </submittedName>
</protein>
<accession>A0A4P9VNC3</accession>
<dbReference type="GO" id="GO:0032259">
    <property type="term" value="P:methylation"/>
    <property type="evidence" value="ECO:0007669"/>
    <property type="project" value="UniProtKB-KW"/>
</dbReference>
<evidence type="ECO:0000313" key="3">
    <source>
        <dbReference type="EMBL" id="RDH44945.1"/>
    </source>
</evidence>
<sequence>MNPKEIATQLRCPSGKKAPEIAQQMNQANYQINNKCINLLHITDNDHILEIGPGNGAFAQKIIESARNVSYKGLDWSSDMVNEAKIHNQQFISSNNASFHQGSSSAIPFSSSSFNKALAIHTLYFWDSPFLHFAEIHRVMKKDGLFCIAFGDKSFMKDLPFSPFGFNLYHSKEVEHLLAIAGFQVQTVQQYYETGLSNTGATVEKLINVILCRA</sequence>
<dbReference type="Gene3D" id="3.40.50.150">
    <property type="entry name" value="Vaccinia Virus protein VP39"/>
    <property type="match status" value="1"/>
</dbReference>
<name>A0A4P9VNC3_9GAMM</name>
<proteinExistence type="predicted"/>
<dbReference type="CDD" id="cd02440">
    <property type="entry name" value="AdoMet_MTases"/>
    <property type="match status" value="1"/>
</dbReference>
<reference evidence="3 4" key="1">
    <citation type="submission" date="2017-04" db="EMBL/GenBank/DDBJ databases">
        <title>Draft genome sequence of Zooshikella ganghwensis VG4 isolated from Red Sea sediments.</title>
        <authorList>
            <person name="Rehman Z."/>
            <person name="Alam I."/>
            <person name="Kamau A."/>
            <person name="Bajic V."/>
            <person name="Leiknes T."/>
        </authorList>
    </citation>
    <scope>NUCLEOTIDE SEQUENCE [LARGE SCALE GENOMIC DNA]</scope>
    <source>
        <strain evidence="3 4">VG4</strain>
    </source>
</reference>
<dbReference type="AlphaFoldDB" id="A0A4P9VNC3"/>
<dbReference type="Proteomes" id="UP000257039">
    <property type="component" value="Unassembled WGS sequence"/>
</dbReference>
<dbReference type="InterPro" id="IPR029063">
    <property type="entry name" value="SAM-dependent_MTases_sf"/>
</dbReference>
<dbReference type="InterPro" id="IPR025714">
    <property type="entry name" value="Methyltranfer_dom"/>
</dbReference>
<dbReference type="GO" id="GO:0003838">
    <property type="term" value="F:sterol 24-C-methyltransferase activity"/>
    <property type="evidence" value="ECO:0007669"/>
    <property type="project" value="TreeGrafter"/>
</dbReference>